<dbReference type="Proteomes" id="UP000828941">
    <property type="component" value="Chromosome 8"/>
</dbReference>
<gene>
    <name evidence="1" type="ORF">L6164_020855</name>
</gene>
<evidence type="ECO:0000313" key="1">
    <source>
        <dbReference type="EMBL" id="KAI4328505.1"/>
    </source>
</evidence>
<protein>
    <submittedName>
        <fullName evidence="1">Uncharacterized protein</fullName>
    </submittedName>
</protein>
<name>A0ACB9N1H6_BAUVA</name>
<comment type="caution">
    <text evidence="1">The sequence shown here is derived from an EMBL/GenBank/DDBJ whole genome shotgun (WGS) entry which is preliminary data.</text>
</comment>
<dbReference type="EMBL" id="CM039433">
    <property type="protein sequence ID" value="KAI4328505.1"/>
    <property type="molecule type" value="Genomic_DNA"/>
</dbReference>
<keyword evidence="2" id="KW-1185">Reference proteome</keyword>
<accession>A0ACB9N1H6</accession>
<evidence type="ECO:0000313" key="2">
    <source>
        <dbReference type="Proteomes" id="UP000828941"/>
    </source>
</evidence>
<proteinExistence type="predicted"/>
<reference evidence="1 2" key="1">
    <citation type="journal article" date="2022" name="DNA Res.">
        <title>Chromosomal-level genome assembly of the orchid tree Bauhinia variegata (Leguminosae; Cercidoideae) supports the allotetraploid origin hypothesis of Bauhinia.</title>
        <authorList>
            <person name="Zhong Y."/>
            <person name="Chen Y."/>
            <person name="Zheng D."/>
            <person name="Pang J."/>
            <person name="Liu Y."/>
            <person name="Luo S."/>
            <person name="Meng S."/>
            <person name="Qian L."/>
            <person name="Wei D."/>
            <person name="Dai S."/>
            <person name="Zhou R."/>
        </authorList>
    </citation>
    <scope>NUCLEOTIDE SEQUENCE [LARGE SCALE GENOMIC DNA]</scope>
    <source>
        <strain evidence="1">BV-YZ2020</strain>
    </source>
</reference>
<organism evidence="1 2">
    <name type="scientific">Bauhinia variegata</name>
    <name type="common">Purple orchid tree</name>
    <name type="synonym">Phanera variegata</name>
    <dbReference type="NCBI Taxonomy" id="167791"/>
    <lineage>
        <taxon>Eukaryota</taxon>
        <taxon>Viridiplantae</taxon>
        <taxon>Streptophyta</taxon>
        <taxon>Embryophyta</taxon>
        <taxon>Tracheophyta</taxon>
        <taxon>Spermatophyta</taxon>
        <taxon>Magnoliopsida</taxon>
        <taxon>eudicotyledons</taxon>
        <taxon>Gunneridae</taxon>
        <taxon>Pentapetalae</taxon>
        <taxon>rosids</taxon>
        <taxon>fabids</taxon>
        <taxon>Fabales</taxon>
        <taxon>Fabaceae</taxon>
        <taxon>Cercidoideae</taxon>
        <taxon>Cercideae</taxon>
        <taxon>Bauhiniinae</taxon>
        <taxon>Bauhinia</taxon>
    </lineage>
</organism>
<sequence>MHLCSLLSSALRLSPAILTNFPSFRCTLTEQKENTINYLCARSDTNTSTVDGDSDGDANRYVTSATTGHLSLLFLLKQFQLRVLGASEESGCIPTL</sequence>